<dbReference type="Pfam" id="PF12799">
    <property type="entry name" value="LRR_4"/>
    <property type="match status" value="1"/>
</dbReference>
<dbReference type="SUPFAM" id="SSF64268">
    <property type="entry name" value="PX domain"/>
    <property type="match status" value="1"/>
</dbReference>
<dbReference type="Gene3D" id="3.80.10.10">
    <property type="entry name" value="Ribonuclease Inhibitor"/>
    <property type="match status" value="2"/>
</dbReference>
<sequence length="455" mass="51901">MACFWLNSKETSINIFNTKEENNVTYYVITVTVADYNWKVAHRYNDFYDLHNQLVIDHGVSKEILPSKKVIRNKCPAFIESRRKGLEEYLQRILVFLKRTMPKVFVDFLQFNIYDIFFLLQDLSSKLFLESDQILSSKKMYNFTTLQLHALSEFLKKPLLDQTETRFDISPVVDLCSQLISITVIGESKPYLQSNIILDKLTFDLTSFKSLKVLFMKNITFECINSLGNLRSTIQKLHVNNTNATTISQVLQCDVIHKDNIEGSQKWDSLELLDLNNNNITEIDGTIKLAQRVMKLSLNGNHISTLMNLSHLPNLSHLNLANNLISICTDLHTKVGNLKILNLSQNNISCCKGFSKLYSLETLDLSCNKINNVEDIQYLGDLPCLENLVLTGNNVATAIDYRVKVLKYFGDRAKNLCLDNEKASQAELDKVSVLRALSIVKEGKTPDLKAGFSIY</sequence>
<dbReference type="SMART" id="SM00312">
    <property type="entry name" value="PX"/>
    <property type="match status" value="1"/>
</dbReference>
<dbReference type="PROSITE" id="PS50195">
    <property type="entry name" value="PX"/>
    <property type="match status" value="1"/>
</dbReference>
<evidence type="ECO:0000256" key="2">
    <source>
        <dbReference type="ARBA" id="ARBA00022737"/>
    </source>
</evidence>
<accession>A0A9N9THB2</accession>
<dbReference type="InterPro" id="IPR025875">
    <property type="entry name" value="Leu-rich_rpt_4"/>
</dbReference>
<dbReference type="EMBL" id="OU900103">
    <property type="protein sequence ID" value="CAG9855407.1"/>
    <property type="molecule type" value="Genomic_DNA"/>
</dbReference>
<gene>
    <name evidence="4" type="ORF">PHYEVI_LOCUS1858</name>
</gene>
<dbReference type="Pfam" id="PF00787">
    <property type="entry name" value="PX"/>
    <property type="match status" value="1"/>
</dbReference>
<feature type="domain" description="PX" evidence="3">
    <location>
        <begin position="5"/>
        <end position="125"/>
    </location>
</feature>
<dbReference type="InterPro" id="IPR032675">
    <property type="entry name" value="LRR_dom_sf"/>
</dbReference>
<dbReference type="PANTHER" id="PTHR15454:SF35">
    <property type="entry name" value="NISCHARIN"/>
    <property type="match status" value="1"/>
</dbReference>
<dbReference type="SUPFAM" id="SSF52075">
    <property type="entry name" value="Outer arm dynein light chain 1"/>
    <property type="match status" value="1"/>
</dbReference>
<dbReference type="Gene3D" id="3.30.1520.10">
    <property type="entry name" value="Phox-like domain"/>
    <property type="match status" value="1"/>
</dbReference>
<evidence type="ECO:0000313" key="4">
    <source>
        <dbReference type="EMBL" id="CAG9855407.1"/>
    </source>
</evidence>
<dbReference type="FunFam" id="3.30.1520.10:FF:000020">
    <property type="entry name" value="nischarin isoform X1"/>
    <property type="match status" value="1"/>
</dbReference>
<evidence type="ECO:0000256" key="1">
    <source>
        <dbReference type="ARBA" id="ARBA00022614"/>
    </source>
</evidence>
<dbReference type="InterPro" id="IPR001611">
    <property type="entry name" value="Leu-rich_rpt"/>
</dbReference>
<organism evidence="4 5">
    <name type="scientific">Phyllotreta striolata</name>
    <name type="common">Striped flea beetle</name>
    <name type="synonym">Crioceris striolata</name>
    <dbReference type="NCBI Taxonomy" id="444603"/>
    <lineage>
        <taxon>Eukaryota</taxon>
        <taxon>Metazoa</taxon>
        <taxon>Ecdysozoa</taxon>
        <taxon>Arthropoda</taxon>
        <taxon>Hexapoda</taxon>
        <taxon>Insecta</taxon>
        <taxon>Pterygota</taxon>
        <taxon>Neoptera</taxon>
        <taxon>Endopterygota</taxon>
        <taxon>Coleoptera</taxon>
        <taxon>Polyphaga</taxon>
        <taxon>Cucujiformia</taxon>
        <taxon>Chrysomeloidea</taxon>
        <taxon>Chrysomelidae</taxon>
        <taxon>Galerucinae</taxon>
        <taxon>Alticini</taxon>
        <taxon>Phyllotreta</taxon>
    </lineage>
</organism>
<keyword evidence="2" id="KW-0677">Repeat</keyword>
<dbReference type="InterPro" id="IPR001683">
    <property type="entry name" value="PX_dom"/>
</dbReference>
<dbReference type="PANTHER" id="PTHR15454">
    <property type="entry name" value="NISCHARIN RELATED"/>
    <property type="match status" value="1"/>
</dbReference>
<dbReference type="PROSITE" id="PS51450">
    <property type="entry name" value="LRR"/>
    <property type="match status" value="4"/>
</dbReference>
<protein>
    <recommendedName>
        <fullName evidence="3">PX domain-containing protein</fullName>
    </recommendedName>
</protein>
<keyword evidence="5" id="KW-1185">Reference proteome</keyword>
<reference evidence="4" key="1">
    <citation type="submission" date="2022-01" db="EMBL/GenBank/DDBJ databases">
        <authorList>
            <person name="King R."/>
        </authorList>
    </citation>
    <scope>NUCLEOTIDE SEQUENCE</scope>
</reference>
<dbReference type="GO" id="GO:0005737">
    <property type="term" value="C:cytoplasm"/>
    <property type="evidence" value="ECO:0007669"/>
    <property type="project" value="TreeGrafter"/>
</dbReference>
<dbReference type="InterPro" id="IPR036871">
    <property type="entry name" value="PX_dom_sf"/>
</dbReference>
<proteinExistence type="predicted"/>
<dbReference type="OrthoDB" id="430293at2759"/>
<evidence type="ECO:0000313" key="5">
    <source>
        <dbReference type="Proteomes" id="UP001153712"/>
    </source>
</evidence>
<dbReference type="GO" id="GO:0035091">
    <property type="term" value="F:phosphatidylinositol binding"/>
    <property type="evidence" value="ECO:0007669"/>
    <property type="project" value="InterPro"/>
</dbReference>
<evidence type="ECO:0000259" key="3">
    <source>
        <dbReference type="PROSITE" id="PS50195"/>
    </source>
</evidence>
<dbReference type="SMART" id="SM00365">
    <property type="entry name" value="LRR_SD22"/>
    <property type="match status" value="5"/>
</dbReference>
<name>A0A9N9THB2_PHYSR</name>
<dbReference type="AlphaFoldDB" id="A0A9N9THB2"/>
<dbReference type="Proteomes" id="UP001153712">
    <property type="component" value="Chromosome 10"/>
</dbReference>
<keyword evidence="1" id="KW-0433">Leucine-rich repeat</keyword>